<organism evidence="2 3">
    <name type="scientific">Geodia barretti</name>
    <name type="common">Barrett's horny sponge</name>
    <dbReference type="NCBI Taxonomy" id="519541"/>
    <lineage>
        <taxon>Eukaryota</taxon>
        <taxon>Metazoa</taxon>
        <taxon>Porifera</taxon>
        <taxon>Demospongiae</taxon>
        <taxon>Heteroscleromorpha</taxon>
        <taxon>Tetractinellida</taxon>
        <taxon>Astrophorina</taxon>
        <taxon>Geodiidae</taxon>
        <taxon>Geodia</taxon>
    </lineage>
</organism>
<sequence>MAAQWDLQRHQLEQQLTESQEARAREVEELQREHSRVMEEAERRHGSQLRSLEERLATERGAWQENYTRRQETAFLAREREMREKLRLERDKEIEMVISRLEKEAEVTKTQNDKAADARIKRIREKCEAELTEVERLERSTQEKLTSAKRELGEREGEGARLRSLLRQKEEEVRQVGEVAERLTRERDNVTDVVRQEFADRLVSTEEENRRVKLEMSELRARRKLEQERGQREKERELEEVHSRVRQALEKKEENLASLRSQHAAALRRAEHLEMLLERQRRELLEK</sequence>
<proteinExistence type="predicted"/>
<dbReference type="GO" id="GO:0035735">
    <property type="term" value="P:intraciliary transport involved in cilium assembly"/>
    <property type="evidence" value="ECO:0007669"/>
    <property type="project" value="InterPro"/>
</dbReference>
<feature type="region of interest" description="Disordered" evidence="1">
    <location>
        <begin position="223"/>
        <end position="242"/>
    </location>
</feature>
<dbReference type="GO" id="GO:0005929">
    <property type="term" value="C:cilium"/>
    <property type="evidence" value="ECO:0007669"/>
    <property type="project" value="GOC"/>
</dbReference>
<evidence type="ECO:0000313" key="2">
    <source>
        <dbReference type="EMBL" id="CAI8049617.1"/>
    </source>
</evidence>
<dbReference type="InterPro" id="IPR030465">
    <property type="entry name" value="CEP131"/>
</dbReference>
<dbReference type="GO" id="GO:0034451">
    <property type="term" value="C:centriolar satellite"/>
    <property type="evidence" value="ECO:0007669"/>
    <property type="project" value="TreeGrafter"/>
</dbReference>
<dbReference type="PANTHER" id="PTHR31540">
    <property type="entry name" value="CENTROSOMAL PROTEIN OF 131 KDA"/>
    <property type="match status" value="1"/>
</dbReference>
<keyword evidence="3" id="KW-1185">Reference proteome</keyword>
<dbReference type="GO" id="GO:0010824">
    <property type="term" value="P:regulation of centrosome duplication"/>
    <property type="evidence" value="ECO:0007669"/>
    <property type="project" value="TreeGrafter"/>
</dbReference>
<feature type="region of interest" description="Disordered" evidence="1">
    <location>
        <begin position="1"/>
        <end position="52"/>
    </location>
</feature>
<accession>A0AA35XG58</accession>
<evidence type="ECO:0000256" key="1">
    <source>
        <dbReference type="SAM" id="MobiDB-lite"/>
    </source>
</evidence>
<gene>
    <name evidence="2" type="ORF">GBAR_LOCUS27329</name>
</gene>
<reference evidence="2" key="1">
    <citation type="submission" date="2023-03" db="EMBL/GenBank/DDBJ databases">
        <authorList>
            <person name="Steffen K."/>
            <person name="Cardenas P."/>
        </authorList>
    </citation>
    <scope>NUCLEOTIDE SEQUENCE</scope>
</reference>
<feature type="compositionally biased region" description="Basic and acidic residues" evidence="1">
    <location>
        <begin position="20"/>
        <end position="52"/>
    </location>
</feature>
<dbReference type="EMBL" id="CASHTH010003806">
    <property type="protein sequence ID" value="CAI8049617.1"/>
    <property type="molecule type" value="Genomic_DNA"/>
</dbReference>
<evidence type="ECO:0000313" key="3">
    <source>
        <dbReference type="Proteomes" id="UP001174909"/>
    </source>
</evidence>
<dbReference type="AlphaFoldDB" id="A0AA35XG58"/>
<comment type="caution">
    <text evidence="2">The sequence shown here is derived from an EMBL/GenBank/DDBJ whole genome shotgun (WGS) entry which is preliminary data.</text>
</comment>
<name>A0AA35XG58_GEOBA</name>
<dbReference type="Proteomes" id="UP001174909">
    <property type="component" value="Unassembled WGS sequence"/>
</dbReference>
<protein>
    <submittedName>
        <fullName evidence="2">Centrosomal protein of 131 kDa</fullName>
    </submittedName>
</protein>
<dbReference type="PANTHER" id="PTHR31540:SF1">
    <property type="entry name" value="CENTROSOMAL PROTEIN OF 131 KDA"/>
    <property type="match status" value="1"/>
</dbReference>